<reference evidence="2 3" key="1">
    <citation type="submission" date="2020-07" db="EMBL/GenBank/DDBJ databases">
        <title>Comparative genomics of pyrophilous fungi reveals a link between fire events and developmental genes.</title>
        <authorList>
            <consortium name="DOE Joint Genome Institute"/>
            <person name="Steindorff A.S."/>
            <person name="Carver A."/>
            <person name="Calhoun S."/>
            <person name="Stillman K."/>
            <person name="Liu H."/>
            <person name="Lipzen A."/>
            <person name="Pangilinan J."/>
            <person name="Labutti K."/>
            <person name="Bruns T.D."/>
            <person name="Grigoriev I.V."/>
        </authorList>
    </citation>
    <scope>NUCLEOTIDE SEQUENCE [LARGE SCALE GENOMIC DNA]</scope>
    <source>
        <strain evidence="2 3">CBS 144469</strain>
    </source>
</reference>
<protein>
    <recommendedName>
        <fullName evidence="4">C2H2-type domain-containing protein</fullName>
    </recommendedName>
</protein>
<gene>
    <name evidence="2" type="ORF">DFP72DRAFT_345879</name>
</gene>
<keyword evidence="3" id="KW-1185">Reference proteome</keyword>
<evidence type="ECO:0000313" key="2">
    <source>
        <dbReference type="EMBL" id="KAF6741010.1"/>
    </source>
</evidence>
<accession>A0A8H6H6S1</accession>
<evidence type="ECO:0000256" key="1">
    <source>
        <dbReference type="SAM" id="SignalP"/>
    </source>
</evidence>
<organism evidence="2 3">
    <name type="scientific">Ephemerocybe angulata</name>
    <dbReference type="NCBI Taxonomy" id="980116"/>
    <lineage>
        <taxon>Eukaryota</taxon>
        <taxon>Fungi</taxon>
        <taxon>Dikarya</taxon>
        <taxon>Basidiomycota</taxon>
        <taxon>Agaricomycotina</taxon>
        <taxon>Agaricomycetes</taxon>
        <taxon>Agaricomycetidae</taxon>
        <taxon>Agaricales</taxon>
        <taxon>Agaricineae</taxon>
        <taxon>Psathyrellaceae</taxon>
        <taxon>Ephemerocybe</taxon>
    </lineage>
</organism>
<evidence type="ECO:0008006" key="4">
    <source>
        <dbReference type="Google" id="ProtNLM"/>
    </source>
</evidence>
<dbReference type="Proteomes" id="UP000521943">
    <property type="component" value="Unassembled WGS sequence"/>
</dbReference>
<sequence length="256" mass="28384">MYPLLILGLTLEFIPHAKSSPICLFSFTEVPTICCRMRSFSSGPPINTQFEALPAFNRHVLHHVHSFRVMSDYRSFVRPLSSSQRVIHHGQVTAMEEEDLPVGWSQACACGKRFYQPNSYSNHLKSCDVHRKKLGVSLEGAKQRYDLKKAKQKKGKDAIDSWYGGKNLEVDHQIEDAFTPNNLNAASSWMALQITDQARLKGAYPKDGGWQTVGLLSLPISVGAWSGLYQARAAYRRGSANASDPPLATGGTRTSS</sequence>
<comment type="caution">
    <text evidence="2">The sequence shown here is derived from an EMBL/GenBank/DDBJ whole genome shotgun (WGS) entry which is preliminary data.</text>
</comment>
<keyword evidence="1" id="KW-0732">Signal</keyword>
<feature type="signal peptide" evidence="1">
    <location>
        <begin position="1"/>
        <end position="19"/>
    </location>
</feature>
<evidence type="ECO:0000313" key="3">
    <source>
        <dbReference type="Proteomes" id="UP000521943"/>
    </source>
</evidence>
<dbReference type="AlphaFoldDB" id="A0A8H6H6S1"/>
<name>A0A8H6H6S1_9AGAR</name>
<dbReference type="EMBL" id="JACGCI010000306">
    <property type="protein sequence ID" value="KAF6741010.1"/>
    <property type="molecule type" value="Genomic_DNA"/>
</dbReference>
<proteinExistence type="predicted"/>
<feature type="chain" id="PRO_5034439789" description="C2H2-type domain-containing protein" evidence="1">
    <location>
        <begin position="20"/>
        <end position="256"/>
    </location>
</feature>
<dbReference type="OrthoDB" id="3104174at2759"/>